<accession>A0ACB9KYB1</accession>
<comment type="caution">
    <text evidence="1">The sequence shown here is derived from an EMBL/GenBank/DDBJ whole genome shotgun (WGS) entry which is preliminary data.</text>
</comment>
<evidence type="ECO:0000313" key="1">
    <source>
        <dbReference type="EMBL" id="KAI4302402.1"/>
    </source>
</evidence>
<dbReference type="EMBL" id="CM042891">
    <property type="protein sequence ID" value="KAI4302402.1"/>
    <property type="molecule type" value="Genomic_DNA"/>
</dbReference>
<reference evidence="2" key="1">
    <citation type="journal article" date="2023" name="Front. Plant Sci.">
        <title>Chromosomal-level genome assembly of Melastoma candidum provides insights into trichome evolution.</title>
        <authorList>
            <person name="Zhong Y."/>
            <person name="Wu W."/>
            <person name="Sun C."/>
            <person name="Zou P."/>
            <person name="Liu Y."/>
            <person name="Dai S."/>
            <person name="Zhou R."/>
        </authorList>
    </citation>
    <scope>NUCLEOTIDE SEQUENCE [LARGE SCALE GENOMIC DNA]</scope>
</reference>
<dbReference type="Proteomes" id="UP001057402">
    <property type="component" value="Chromosome 12"/>
</dbReference>
<sequence length="103" mass="11522">MDERQQAKSKCCAASFFRVPLHYPKYRRQDYMTMPEWKLDGLLKEYGLSTSGDLSSKQEFAMGMFLWPDADEGQTKEATTPLGNPSGISKKIKAITQGQVPGA</sequence>
<proteinExistence type="predicted"/>
<name>A0ACB9KYB1_9MYRT</name>
<organism evidence="1 2">
    <name type="scientific">Melastoma candidum</name>
    <dbReference type="NCBI Taxonomy" id="119954"/>
    <lineage>
        <taxon>Eukaryota</taxon>
        <taxon>Viridiplantae</taxon>
        <taxon>Streptophyta</taxon>
        <taxon>Embryophyta</taxon>
        <taxon>Tracheophyta</taxon>
        <taxon>Spermatophyta</taxon>
        <taxon>Magnoliopsida</taxon>
        <taxon>eudicotyledons</taxon>
        <taxon>Gunneridae</taxon>
        <taxon>Pentapetalae</taxon>
        <taxon>rosids</taxon>
        <taxon>malvids</taxon>
        <taxon>Myrtales</taxon>
        <taxon>Melastomataceae</taxon>
        <taxon>Melastomatoideae</taxon>
        <taxon>Melastomateae</taxon>
        <taxon>Melastoma</taxon>
    </lineage>
</organism>
<protein>
    <submittedName>
        <fullName evidence="1">Uncharacterized protein</fullName>
    </submittedName>
</protein>
<evidence type="ECO:0000313" key="2">
    <source>
        <dbReference type="Proteomes" id="UP001057402"/>
    </source>
</evidence>
<keyword evidence="2" id="KW-1185">Reference proteome</keyword>
<gene>
    <name evidence="1" type="ORF">MLD38_038151</name>
</gene>